<evidence type="ECO:0000313" key="3">
    <source>
        <dbReference type="Proteomes" id="UP000321570"/>
    </source>
</evidence>
<keyword evidence="1" id="KW-0472">Membrane</keyword>
<gene>
    <name evidence="2" type="ORF">WMSIL1_LOCUS8121</name>
</gene>
<sequence length="451" mass="49988">MSDFIPGGRGFPFIVVMMRDFTSHHGSIIPMSSSSPIRNSFSRSSIAFIAGFALGTVAGAFGVKYVSYLLSLNHRSDRLLRELESVQQNFGNRTVGSVAAEAIHDDDASDDEFFDAAGGFLSDGSGEFTSARSSSLSLFSLAAPPSQPLPSEVTLHLDKLAQSVSRASPGADLNSKAESYYFMCLEYKRKFRHHPAFLWRFTRAVHFMYLTKVTDPNAIAAGTLSSDKSDWIDVGLSIARSAVRQADVAKAMTANGSENFKDVQKDAARAYQWLAVFIGLLANTSSTAISQRIQLGYEFERYISISLELDPTNAYCHILKGRWCYEVYNLSWIERQIAMRLFATPPTATLQEAKSEFLEAERLSPNQWAVNAIFLARCEYAESNYESAVRWLNSAGRILSQAIISSDETTQEPDESDSSSVDHVGDLVAERPALRKELDQLLSLYMSYLPR</sequence>
<accession>A0A564YNP4</accession>
<evidence type="ECO:0000313" key="2">
    <source>
        <dbReference type="EMBL" id="VUZ48892.1"/>
    </source>
</evidence>
<reference evidence="2 3" key="1">
    <citation type="submission" date="2019-07" db="EMBL/GenBank/DDBJ databases">
        <authorList>
            <person name="Jastrzebski P J."/>
            <person name="Paukszto L."/>
            <person name="Jastrzebski P J."/>
        </authorList>
    </citation>
    <scope>NUCLEOTIDE SEQUENCE [LARGE SCALE GENOMIC DNA]</scope>
    <source>
        <strain evidence="2 3">WMS-il1</strain>
    </source>
</reference>
<keyword evidence="1" id="KW-1133">Transmembrane helix</keyword>
<dbReference type="GO" id="GO:0005739">
    <property type="term" value="C:mitochondrion"/>
    <property type="evidence" value="ECO:0007669"/>
    <property type="project" value="TreeGrafter"/>
</dbReference>
<dbReference type="InterPro" id="IPR049039">
    <property type="entry name" value="RMD1-3_a_helical_rpt"/>
</dbReference>
<dbReference type="Pfam" id="PF21033">
    <property type="entry name" value="RMD1-3"/>
    <property type="match status" value="1"/>
</dbReference>
<dbReference type="EMBL" id="CABIJS010000321">
    <property type="protein sequence ID" value="VUZ48892.1"/>
    <property type="molecule type" value="Genomic_DNA"/>
</dbReference>
<feature type="transmembrane region" description="Helical" evidence="1">
    <location>
        <begin position="46"/>
        <end position="71"/>
    </location>
</feature>
<evidence type="ECO:0008006" key="4">
    <source>
        <dbReference type="Google" id="ProtNLM"/>
    </source>
</evidence>
<keyword evidence="1" id="KW-0812">Transmembrane</keyword>
<dbReference type="GO" id="GO:0005876">
    <property type="term" value="C:spindle microtubule"/>
    <property type="evidence" value="ECO:0007669"/>
    <property type="project" value="TreeGrafter"/>
</dbReference>
<dbReference type="AlphaFoldDB" id="A0A564YNP4"/>
<proteinExistence type="predicted"/>
<dbReference type="GO" id="GO:0097431">
    <property type="term" value="C:mitotic spindle pole"/>
    <property type="evidence" value="ECO:0007669"/>
    <property type="project" value="TreeGrafter"/>
</dbReference>
<dbReference type="PANTHER" id="PTHR16056:SF37">
    <property type="entry name" value="REGULATOR OF MICROTUBULE DYNAMICS PROTEIN 3-LIKE ISOFORM X1"/>
    <property type="match status" value="1"/>
</dbReference>
<organism evidence="2 3">
    <name type="scientific">Hymenolepis diminuta</name>
    <name type="common">Rat tapeworm</name>
    <dbReference type="NCBI Taxonomy" id="6216"/>
    <lineage>
        <taxon>Eukaryota</taxon>
        <taxon>Metazoa</taxon>
        <taxon>Spiralia</taxon>
        <taxon>Lophotrochozoa</taxon>
        <taxon>Platyhelminthes</taxon>
        <taxon>Cestoda</taxon>
        <taxon>Eucestoda</taxon>
        <taxon>Cyclophyllidea</taxon>
        <taxon>Hymenolepididae</taxon>
        <taxon>Hymenolepis</taxon>
    </lineage>
</organism>
<dbReference type="GO" id="GO:0008017">
    <property type="term" value="F:microtubule binding"/>
    <property type="evidence" value="ECO:0007669"/>
    <property type="project" value="TreeGrafter"/>
</dbReference>
<name>A0A564YNP4_HYMDI</name>
<dbReference type="PANTHER" id="PTHR16056">
    <property type="entry name" value="REGULATOR OF MICROTUBULE DYNAMICS PROTEIN"/>
    <property type="match status" value="1"/>
</dbReference>
<protein>
    <recommendedName>
        <fullName evidence="4">Regulator of microtubule dynamics protein 2</fullName>
    </recommendedName>
</protein>
<dbReference type="Proteomes" id="UP000321570">
    <property type="component" value="Unassembled WGS sequence"/>
</dbReference>
<evidence type="ECO:0000256" key="1">
    <source>
        <dbReference type="SAM" id="Phobius"/>
    </source>
</evidence>
<keyword evidence="3" id="KW-1185">Reference proteome</keyword>